<feature type="chain" id="PRO_5041218142" evidence="1">
    <location>
        <begin position="21"/>
        <end position="167"/>
    </location>
</feature>
<sequence>MKSSIAILASCAALLMPVLANFDVYMVDVTDNIFHTHTRAWQVFEAEPKNCDEVSSKPYWFTMGDVSGDKEGVRCVGSGCDYTPPADNIDVLEMNFNNDGPIYHWTLYKDRGRTMVGLDGNTYGNCIVFPNGDYSCSNHNGAENRHGYRKFRCLTRFTADDLNNSVG</sequence>
<evidence type="ECO:0000313" key="3">
    <source>
        <dbReference type="Proteomes" id="UP001174691"/>
    </source>
</evidence>
<dbReference type="AlphaFoldDB" id="A0AA38S2C0"/>
<keyword evidence="3" id="KW-1185">Reference proteome</keyword>
<feature type="signal peptide" evidence="1">
    <location>
        <begin position="1"/>
        <end position="20"/>
    </location>
</feature>
<protein>
    <submittedName>
        <fullName evidence="2">Uncharacterized protein</fullName>
    </submittedName>
</protein>
<proteinExistence type="predicted"/>
<comment type="caution">
    <text evidence="2">The sequence shown here is derived from an EMBL/GenBank/DDBJ whole genome shotgun (WGS) entry which is preliminary data.</text>
</comment>
<evidence type="ECO:0000256" key="1">
    <source>
        <dbReference type="SAM" id="SignalP"/>
    </source>
</evidence>
<reference evidence="2" key="1">
    <citation type="submission" date="2022-07" db="EMBL/GenBank/DDBJ databases">
        <title>Fungi with potential for degradation of polypropylene.</title>
        <authorList>
            <person name="Gostincar C."/>
        </authorList>
    </citation>
    <scope>NUCLEOTIDE SEQUENCE</scope>
    <source>
        <strain evidence="2">EXF-13287</strain>
    </source>
</reference>
<name>A0AA38S2C0_9PEZI</name>
<dbReference type="Proteomes" id="UP001174691">
    <property type="component" value="Unassembled WGS sequence"/>
</dbReference>
<keyword evidence="1" id="KW-0732">Signal</keyword>
<evidence type="ECO:0000313" key="2">
    <source>
        <dbReference type="EMBL" id="KAJ9165312.1"/>
    </source>
</evidence>
<gene>
    <name evidence="2" type="ORF">NKR19_g491</name>
</gene>
<organism evidence="2 3">
    <name type="scientific">Coniochaeta hoffmannii</name>
    <dbReference type="NCBI Taxonomy" id="91930"/>
    <lineage>
        <taxon>Eukaryota</taxon>
        <taxon>Fungi</taxon>
        <taxon>Dikarya</taxon>
        <taxon>Ascomycota</taxon>
        <taxon>Pezizomycotina</taxon>
        <taxon>Sordariomycetes</taxon>
        <taxon>Sordariomycetidae</taxon>
        <taxon>Coniochaetales</taxon>
        <taxon>Coniochaetaceae</taxon>
        <taxon>Coniochaeta</taxon>
    </lineage>
</organism>
<accession>A0AA38S2C0</accession>
<dbReference type="EMBL" id="JANBVN010000004">
    <property type="protein sequence ID" value="KAJ9165312.1"/>
    <property type="molecule type" value="Genomic_DNA"/>
</dbReference>